<dbReference type="Gene3D" id="1.20.120.330">
    <property type="entry name" value="Nucleotidyltransferases domain 2"/>
    <property type="match status" value="1"/>
</dbReference>
<dbReference type="SUPFAM" id="SSF81593">
    <property type="entry name" value="Nucleotidyltransferase substrate binding subunit/domain"/>
    <property type="match status" value="1"/>
</dbReference>
<gene>
    <name evidence="9" type="ORF">HELGO_WM32499</name>
</gene>
<dbReference type="GO" id="GO:0008882">
    <property type="term" value="F:[glutamate-ammonia-ligase] adenylyltransferase activity"/>
    <property type="evidence" value="ECO:0007669"/>
    <property type="project" value="UniProtKB-EC"/>
</dbReference>
<dbReference type="GO" id="GO:0005524">
    <property type="term" value="F:ATP binding"/>
    <property type="evidence" value="ECO:0007669"/>
    <property type="project" value="UniProtKB-KW"/>
</dbReference>
<dbReference type="PANTHER" id="PTHR30621">
    <property type="entry name" value="GLUTAMINE SYNTHETASE ADENYLYLTRANSFERASE"/>
    <property type="match status" value="1"/>
</dbReference>
<dbReference type="GO" id="GO:0016874">
    <property type="term" value="F:ligase activity"/>
    <property type="evidence" value="ECO:0007669"/>
    <property type="project" value="UniProtKB-KW"/>
</dbReference>
<dbReference type="InterPro" id="IPR023057">
    <property type="entry name" value="GlnE"/>
</dbReference>
<keyword evidence="9" id="KW-0436">Ligase</keyword>
<keyword evidence="1 9" id="KW-0808">Transferase</keyword>
<dbReference type="InterPro" id="IPR005190">
    <property type="entry name" value="GlnE_rpt_dom"/>
</dbReference>
<sequence>MAIDEQLISELSPEFQQQLAGVLACSPYLQEQLERTPEWLGDLADTSTYTEGELIQKIATEIAIIEDEATLMHRVRKIRHRETVRIAWRDLSRMAELTEVMRDVSDLADALVGSVLDWWHERLCLKFGVPHSRDGIPQRLLVLGMGKLGGHELNFSSDIDLIFAFPESGVTDGRKQLDNQTFFTRLGQKLINTLGQMTGDGFAYRVDMRLRPFGEVGALALSFDAMEHYYQSHGREWERYAMIKARIMAGDQQQGQALMQRLRPFVYRRYLDYGAVEQLRDMKLMINREAKRRGKKQDVKLGQGGIREIEFTAQVFQLMRGGRE</sequence>
<reference evidence="9" key="1">
    <citation type="submission" date="2020-01" db="EMBL/GenBank/DDBJ databases">
        <authorList>
            <person name="Meier V. D."/>
            <person name="Meier V D."/>
        </authorList>
    </citation>
    <scope>NUCLEOTIDE SEQUENCE</scope>
    <source>
        <strain evidence="9">HLG_WM_MAG_08</strain>
    </source>
</reference>
<dbReference type="EMBL" id="CACVAV010000107">
    <property type="protein sequence ID" value="CAA6806662.1"/>
    <property type="molecule type" value="Genomic_DNA"/>
</dbReference>
<accession>A0A6S6SPN6</accession>
<dbReference type="CDD" id="cd05401">
    <property type="entry name" value="NT_GlnE_GlnD_like"/>
    <property type="match status" value="1"/>
</dbReference>
<feature type="non-terminal residue" evidence="9">
    <location>
        <position position="324"/>
    </location>
</feature>
<evidence type="ECO:0000256" key="1">
    <source>
        <dbReference type="ARBA" id="ARBA00022679"/>
    </source>
</evidence>
<keyword evidence="6" id="KW-0511">Multifunctional enzyme</keyword>
<dbReference type="EC" id="2.7.7.42" evidence="9"/>
<dbReference type="InterPro" id="IPR043519">
    <property type="entry name" value="NT_sf"/>
</dbReference>
<evidence type="ECO:0000256" key="6">
    <source>
        <dbReference type="ARBA" id="ARBA00023268"/>
    </source>
</evidence>
<organism evidence="9">
    <name type="scientific">uncultured Thiotrichaceae bacterium</name>
    <dbReference type="NCBI Taxonomy" id="298394"/>
    <lineage>
        <taxon>Bacteria</taxon>
        <taxon>Pseudomonadati</taxon>
        <taxon>Pseudomonadota</taxon>
        <taxon>Gammaproteobacteria</taxon>
        <taxon>Thiotrichales</taxon>
        <taxon>Thiotrichaceae</taxon>
        <taxon>environmental samples</taxon>
    </lineage>
</organism>
<dbReference type="Gene3D" id="3.30.460.10">
    <property type="entry name" value="Beta Polymerase, domain 2"/>
    <property type="match status" value="1"/>
</dbReference>
<proteinExistence type="predicted"/>
<dbReference type="GO" id="GO:0000820">
    <property type="term" value="P:regulation of glutamine family amino acid metabolic process"/>
    <property type="evidence" value="ECO:0007669"/>
    <property type="project" value="TreeGrafter"/>
</dbReference>
<dbReference type="Pfam" id="PF08335">
    <property type="entry name" value="GlnD_UR_UTase"/>
    <property type="match status" value="1"/>
</dbReference>
<evidence type="ECO:0000259" key="7">
    <source>
        <dbReference type="Pfam" id="PF03710"/>
    </source>
</evidence>
<keyword evidence="4" id="KW-0067">ATP-binding</keyword>
<keyword evidence="3" id="KW-0547">Nucleotide-binding</keyword>
<keyword evidence="5" id="KW-0460">Magnesium</keyword>
<dbReference type="AlphaFoldDB" id="A0A6S6SPN6"/>
<dbReference type="InterPro" id="IPR013546">
    <property type="entry name" value="PII_UdlTrfase/GS_AdlTrfase"/>
</dbReference>
<feature type="domain" description="Glutamate-ammonia ligase adenylyltransferase repeated" evidence="7">
    <location>
        <begin position="17"/>
        <end position="258"/>
    </location>
</feature>
<dbReference type="Pfam" id="PF03710">
    <property type="entry name" value="GlnE"/>
    <property type="match status" value="1"/>
</dbReference>
<evidence type="ECO:0000256" key="5">
    <source>
        <dbReference type="ARBA" id="ARBA00022842"/>
    </source>
</evidence>
<dbReference type="Gene3D" id="1.10.4050.10">
    <property type="entry name" value="Glutamine synthase adenylyltransferase GlnE"/>
    <property type="match status" value="1"/>
</dbReference>
<feature type="domain" description="PII-uridylyltransferase/Glutamine-synthetase adenylyltransferase" evidence="8">
    <location>
        <begin position="280"/>
        <end position="321"/>
    </location>
</feature>
<keyword evidence="2 9" id="KW-0548">Nucleotidyltransferase</keyword>
<evidence type="ECO:0000259" key="8">
    <source>
        <dbReference type="Pfam" id="PF08335"/>
    </source>
</evidence>
<dbReference type="GO" id="GO:0005829">
    <property type="term" value="C:cytosol"/>
    <property type="evidence" value="ECO:0007669"/>
    <property type="project" value="TreeGrafter"/>
</dbReference>
<evidence type="ECO:0000256" key="3">
    <source>
        <dbReference type="ARBA" id="ARBA00022741"/>
    </source>
</evidence>
<dbReference type="PANTHER" id="PTHR30621:SF0">
    <property type="entry name" value="BIFUNCTIONAL GLUTAMINE SYNTHETASE ADENYLYLTRANSFERASE_ADENYLYL-REMOVING ENZYME"/>
    <property type="match status" value="1"/>
</dbReference>
<dbReference type="SUPFAM" id="SSF81301">
    <property type="entry name" value="Nucleotidyltransferase"/>
    <property type="match status" value="1"/>
</dbReference>
<name>A0A6S6SPN6_9GAMM</name>
<protein>
    <submittedName>
        <fullName evidence="9">Glutamate-ammonia-ligase adenylyltransferase (EC)</fullName>
        <ecNumber evidence="9">2.7.7.42</ecNumber>
    </submittedName>
</protein>
<evidence type="ECO:0000256" key="4">
    <source>
        <dbReference type="ARBA" id="ARBA00022840"/>
    </source>
</evidence>
<dbReference type="FunFam" id="3.30.460.10:FF:000009">
    <property type="entry name" value="Bifunctional glutamine synthetase adenylyltransferase/adenylyl-removing enzyme"/>
    <property type="match status" value="1"/>
</dbReference>
<evidence type="ECO:0000256" key="2">
    <source>
        <dbReference type="ARBA" id="ARBA00022695"/>
    </source>
</evidence>
<evidence type="ECO:0000313" key="9">
    <source>
        <dbReference type="EMBL" id="CAA6806662.1"/>
    </source>
</evidence>